<reference evidence="6 7" key="1">
    <citation type="submission" date="2024-05" db="EMBL/GenBank/DDBJ databases">
        <title>Microbispora sp.ZYX-F-249.</title>
        <authorList>
            <person name="Xie H."/>
        </authorList>
    </citation>
    <scope>NUCLEOTIDE SEQUENCE [LARGE SCALE GENOMIC DNA]</scope>
    <source>
        <strain evidence="6 7">ZYX-F-249</strain>
    </source>
</reference>
<evidence type="ECO:0000256" key="5">
    <source>
        <dbReference type="SAM" id="MobiDB-lite"/>
    </source>
</evidence>
<keyword evidence="7" id="KW-1185">Reference proteome</keyword>
<proteinExistence type="predicted"/>
<dbReference type="InterPro" id="IPR042118">
    <property type="entry name" value="QueA_dom1"/>
</dbReference>
<organism evidence="6 7">
    <name type="scientific">Microbispora maris</name>
    <dbReference type="NCBI Taxonomy" id="3144104"/>
    <lineage>
        <taxon>Bacteria</taxon>
        <taxon>Bacillati</taxon>
        <taxon>Actinomycetota</taxon>
        <taxon>Actinomycetes</taxon>
        <taxon>Streptosporangiales</taxon>
        <taxon>Streptosporangiaceae</taxon>
        <taxon>Microbispora</taxon>
    </lineage>
</organism>
<dbReference type="InterPro" id="IPR036100">
    <property type="entry name" value="QueA_sf"/>
</dbReference>
<keyword evidence="2" id="KW-0808">Transferase</keyword>
<dbReference type="EMBL" id="JBDJAW010000004">
    <property type="protein sequence ID" value="MEN3535053.1"/>
    <property type="molecule type" value="Genomic_DNA"/>
</dbReference>
<dbReference type="PANTHER" id="PTHR30307:SF0">
    <property type="entry name" value="S-ADENOSYLMETHIONINE:TRNA RIBOSYLTRANSFERASE-ISOMERASE"/>
    <property type="match status" value="1"/>
</dbReference>
<name>A0ABV0AKI1_9ACTN</name>
<evidence type="ECO:0000313" key="6">
    <source>
        <dbReference type="EMBL" id="MEN3535053.1"/>
    </source>
</evidence>
<keyword evidence="4" id="KW-0671">Queuosine biosynthesis</keyword>
<protein>
    <submittedName>
        <fullName evidence="6">S-adenosylmethionine:tRNA ribosyltransferase-isomerase</fullName>
    </submittedName>
</protein>
<dbReference type="SUPFAM" id="SSF111337">
    <property type="entry name" value="QueA-like"/>
    <property type="match status" value="1"/>
</dbReference>
<dbReference type="InterPro" id="IPR042119">
    <property type="entry name" value="QueA_dom2"/>
</dbReference>
<feature type="compositionally biased region" description="Low complexity" evidence="5">
    <location>
        <begin position="30"/>
        <end position="52"/>
    </location>
</feature>
<dbReference type="RefSeq" id="WP_346225113.1">
    <property type="nucleotide sequence ID" value="NZ_JBDJAW010000004.1"/>
</dbReference>
<keyword evidence="3" id="KW-0949">S-adenosyl-L-methionine</keyword>
<comment type="caution">
    <text evidence="6">The sequence shown here is derived from an EMBL/GenBank/DDBJ whole genome shotgun (WGS) entry which is preliminary data.</text>
</comment>
<keyword evidence="1" id="KW-0963">Cytoplasm</keyword>
<accession>A0ABV0AKI1</accession>
<evidence type="ECO:0000256" key="1">
    <source>
        <dbReference type="ARBA" id="ARBA00022490"/>
    </source>
</evidence>
<dbReference type="Pfam" id="PF02547">
    <property type="entry name" value="Queuosine_synth"/>
    <property type="match status" value="1"/>
</dbReference>
<feature type="region of interest" description="Disordered" evidence="5">
    <location>
        <begin position="1"/>
        <end position="60"/>
    </location>
</feature>
<dbReference type="PANTHER" id="PTHR30307">
    <property type="entry name" value="S-ADENOSYLMETHIONINE:TRNA RIBOSYLTRANSFERASE-ISOMERASE"/>
    <property type="match status" value="1"/>
</dbReference>
<dbReference type="Gene3D" id="3.40.1780.10">
    <property type="entry name" value="QueA-like"/>
    <property type="match status" value="1"/>
</dbReference>
<evidence type="ECO:0000256" key="4">
    <source>
        <dbReference type="ARBA" id="ARBA00022785"/>
    </source>
</evidence>
<dbReference type="Proteomes" id="UP001447516">
    <property type="component" value="Unassembled WGS sequence"/>
</dbReference>
<dbReference type="Gene3D" id="2.40.10.240">
    <property type="entry name" value="QueA-like"/>
    <property type="match status" value="1"/>
</dbReference>
<dbReference type="InterPro" id="IPR003699">
    <property type="entry name" value="QueA"/>
</dbReference>
<evidence type="ECO:0000256" key="2">
    <source>
        <dbReference type="ARBA" id="ARBA00022679"/>
    </source>
</evidence>
<evidence type="ECO:0000256" key="3">
    <source>
        <dbReference type="ARBA" id="ARBA00022691"/>
    </source>
</evidence>
<sequence>MTAPGPHTARRGEAAPHAARRGEAGPGPYTAAPSGAEAPASEAGPAPAGTEALPRGIRPYGPGGSLEFALTAPLQAHEPPEARGLRRDEVRLLVSHRDTGEVTHHVFADLPSLLSPGDLLVVNNSATLPAAVRLDRLAVHFSGRLASGEWLVELRRRTATATEPYSGAAPGEWLPLPGGATLRLLAQETPRLWRARLDRDVLSYLAAYGVPIRYGYVGRDWPLADYQTVFGVEPGSAEMPSAGRPFTPELVTALVSRGIGVVPITLHTGVASPEKDEPPYPEWFSVSSRTARQVNITREHGGRVIAVGTTVVRALETAALDAAVPGTVRAATGWTSHVVTPEGGVRAVDGLVTGLHEPRSSHLMMLSAITGTGVLARAYEAAIDEGYLWHEFGDGHLIL</sequence>
<evidence type="ECO:0000313" key="7">
    <source>
        <dbReference type="Proteomes" id="UP001447516"/>
    </source>
</evidence>
<gene>
    <name evidence="6" type="ORF">AAH991_08080</name>
</gene>